<dbReference type="InterPro" id="IPR019079">
    <property type="entry name" value="Capsule_synth_CapA"/>
</dbReference>
<dbReference type="SUPFAM" id="SSF56300">
    <property type="entry name" value="Metallo-dependent phosphatases"/>
    <property type="match status" value="1"/>
</dbReference>
<keyword evidence="4" id="KW-1185">Reference proteome</keyword>
<gene>
    <name evidence="3" type="ORF">NMU02_13025</name>
</gene>
<evidence type="ECO:0000256" key="1">
    <source>
        <dbReference type="ARBA" id="ARBA00005662"/>
    </source>
</evidence>
<evidence type="ECO:0000313" key="3">
    <source>
        <dbReference type="EMBL" id="MCP9613014.1"/>
    </source>
</evidence>
<dbReference type="InterPro" id="IPR029052">
    <property type="entry name" value="Metallo-depent_PP-like"/>
</dbReference>
<dbReference type="PANTHER" id="PTHR33393">
    <property type="entry name" value="POLYGLUTAMINE SYNTHESIS ACCESSORY PROTEIN RV0574C-RELATED"/>
    <property type="match status" value="1"/>
</dbReference>
<feature type="domain" description="Capsule synthesis protein CapA" evidence="2">
    <location>
        <begin position="1"/>
        <end position="231"/>
    </location>
</feature>
<sequence length="343" mass="40654">MLRIVGDINLTDGFFDTGFGIGSRMAKGEDPFRYLKRRDGDFWIGNLECVCADISIEKGLYGRQFIVSPEHLKQIRHFDLYGVANNHVMQHGEEAYKSMLQYIRTVGSQYVGSATKKSFTFVHQGRNVGIIAFSQRPENFSKNPLYWSMPEYEKIVIELQLIADCDFKIAYIHWGNEFIGYPYNDQQQFAHWLVDIGFDLVVGMHPHVLQGYEIYRNKYIFYSLGNFVFNMPWEPTKYSIVLNVDLSDKPAISYDYIHIGNDCFPVYILSEEVPERLRFEYLNRFILLNRENELYYKTVFKSMNTYRIHNYIGILKNIFRYKYSDFQVIFFDFLKRRMAKKEN</sequence>
<dbReference type="RefSeq" id="WP_255028400.1">
    <property type="nucleotide sequence ID" value="NZ_JANDHW010000019.1"/>
</dbReference>
<accession>A0ABT1MLQ6</accession>
<dbReference type="Proteomes" id="UP001205603">
    <property type="component" value="Unassembled WGS sequence"/>
</dbReference>
<comment type="caution">
    <text evidence="3">The sequence shown here is derived from an EMBL/GenBank/DDBJ whole genome shotgun (WGS) entry which is preliminary data.</text>
</comment>
<organism evidence="3 4">
    <name type="scientific">Coprobacter tertius</name>
    <dbReference type="NCBI Taxonomy" id="2944915"/>
    <lineage>
        <taxon>Bacteria</taxon>
        <taxon>Pseudomonadati</taxon>
        <taxon>Bacteroidota</taxon>
        <taxon>Bacteroidia</taxon>
        <taxon>Bacteroidales</taxon>
        <taxon>Barnesiellaceae</taxon>
        <taxon>Coprobacter</taxon>
    </lineage>
</organism>
<dbReference type="InterPro" id="IPR052169">
    <property type="entry name" value="CW_Biosynth-Accessory"/>
</dbReference>
<dbReference type="Gene3D" id="3.60.21.10">
    <property type="match status" value="1"/>
</dbReference>
<name>A0ABT1MLQ6_9BACT</name>
<evidence type="ECO:0000313" key="4">
    <source>
        <dbReference type="Proteomes" id="UP001205603"/>
    </source>
</evidence>
<dbReference type="EMBL" id="JANDHW010000019">
    <property type="protein sequence ID" value="MCP9613014.1"/>
    <property type="molecule type" value="Genomic_DNA"/>
</dbReference>
<proteinExistence type="inferred from homology"/>
<reference evidence="3 4" key="1">
    <citation type="submission" date="2022-07" db="EMBL/GenBank/DDBJ databases">
        <title>Fecal culturing of patients with breast cancer.</title>
        <authorList>
            <person name="Teng N.M.Y."/>
            <person name="Kiu R."/>
            <person name="Evans R."/>
            <person name="Baker D.J."/>
            <person name="Zenner C."/>
            <person name="Robinson S.D."/>
            <person name="Hall L.J."/>
        </authorList>
    </citation>
    <scope>NUCLEOTIDE SEQUENCE [LARGE SCALE GENOMIC DNA]</scope>
    <source>
        <strain evidence="3 4">LH1063</strain>
    </source>
</reference>
<dbReference type="PANTHER" id="PTHR33393:SF12">
    <property type="entry name" value="CAPSULE BIOSYNTHESIS PROTEIN CAPA"/>
    <property type="match status" value="1"/>
</dbReference>
<dbReference type="Pfam" id="PF09587">
    <property type="entry name" value="PGA_cap"/>
    <property type="match status" value="1"/>
</dbReference>
<dbReference type="SMART" id="SM00854">
    <property type="entry name" value="PGA_cap"/>
    <property type="match status" value="1"/>
</dbReference>
<protein>
    <submittedName>
        <fullName evidence="3">CapA family protein</fullName>
    </submittedName>
</protein>
<comment type="similarity">
    <text evidence="1">Belongs to the CapA family.</text>
</comment>
<evidence type="ECO:0000259" key="2">
    <source>
        <dbReference type="SMART" id="SM00854"/>
    </source>
</evidence>